<proteinExistence type="predicted"/>
<dbReference type="Proteomes" id="UP000618931">
    <property type="component" value="Unassembled WGS sequence"/>
</dbReference>
<evidence type="ECO:0000313" key="2">
    <source>
        <dbReference type="Proteomes" id="UP000618931"/>
    </source>
</evidence>
<keyword evidence="2" id="KW-1185">Reference proteome</keyword>
<gene>
    <name evidence="1" type="ORF">I2H31_17545</name>
</gene>
<dbReference type="InterPro" id="IPR027056">
    <property type="entry name" value="Gluconate_2DH_su3"/>
</dbReference>
<evidence type="ECO:0000313" key="1">
    <source>
        <dbReference type="EMBL" id="MBF9222913.1"/>
    </source>
</evidence>
<sequence>MPVPTYPSGTVRALLGTEHVSEATRAALQERLAAPATYEPQFLSAEAYALLEAVASRLFPQPDRPEQPIALAPALDDRLAKGLADGWRYDALPPDREAMRLGLGGIQEIAQSLFQADFLALAPEQQDAVLHALADGRPPGAAWQTLDAGRFFEELLAGLTETYYAHPLAQEEIGYVGMADLPAWTKIGLNEREDREPDEANEQRLSS</sequence>
<dbReference type="Pfam" id="PF13618">
    <property type="entry name" value="Gluconate_2-dh3"/>
    <property type="match status" value="1"/>
</dbReference>
<reference evidence="1 2" key="1">
    <citation type="submission" date="2020-11" db="EMBL/GenBank/DDBJ databases">
        <authorList>
            <person name="Kim M.K."/>
        </authorList>
    </citation>
    <scope>NUCLEOTIDE SEQUENCE [LARGE SCALE GENOMIC DNA]</scope>
    <source>
        <strain evidence="1 2">BT662</strain>
    </source>
</reference>
<comment type="caution">
    <text evidence="1">The sequence shown here is derived from an EMBL/GenBank/DDBJ whole genome shotgun (WGS) entry which is preliminary data.</text>
</comment>
<dbReference type="RefSeq" id="WP_196294359.1">
    <property type="nucleotide sequence ID" value="NZ_JADQDM010000010.1"/>
</dbReference>
<protein>
    <submittedName>
        <fullName evidence="1">Gluconate 2-dehydrogenase subunit 3 family protein</fullName>
    </submittedName>
</protein>
<name>A0ABS0I8A3_9BACT</name>
<dbReference type="EMBL" id="JADQDM010000010">
    <property type="protein sequence ID" value="MBF9222913.1"/>
    <property type="molecule type" value="Genomic_DNA"/>
</dbReference>
<organism evidence="1 2">
    <name type="scientific">Hymenobacter ruricola</name>
    <dbReference type="NCBI Taxonomy" id="2791023"/>
    <lineage>
        <taxon>Bacteria</taxon>
        <taxon>Pseudomonadati</taxon>
        <taxon>Bacteroidota</taxon>
        <taxon>Cytophagia</taxon>
        <taxon>Cytophagales</taxon>
        <taxon>Hymenobacteraceae</taxon>
        <taxon>Hymenobacter</taxon>
    </lineage>
</organism>
<accession>A0ABS0I8A3</accession>